<feature type="domain" description="Phage FDXHR zinc binding" evidence="2">
    <location>
        <begin position="38"/>
        <end position="73"/>
    </location>
</feature>
<dbReference type="RefSeq" id="WP_013421491.1">
    <property type="nucleotide sequence ID" value="NC_014666.1"/>
</dbReference>
<evidence type="ECO:0000259" key="2">
    <source>
        <dbReference type="Pfam" id="PF24071"/>
    </source>
</evidence>
<accession>E3J795</accession>
<evidence type="ECO:0000313" key="3">
    <source>
        <dbReference type="EMBL" id="ADP78368.1"/>
    </source>
</evidence>
<sequence>MSVGRPARRAAGVQQTLPVPLRGLGQPGRGRHVPVTASCGGCDQRWTDEAATHCRGCHGHWPDLAGFDEHLPACPAYVSFVPPSRSRARKAS</sequence>
<dbReference type="Proteomes" id="UP000002484">
    <property type="component" value="Chromosome"/>
</dbReference>
<dbReference type="HOGENOM" id="CLU_2408995_0_0_11"/>
<name>E3J795_PSEI1</name>
<dbReference type="InterPro" id="IPR058158">
    <property type="entry name" value="Phage_zn-bd_3"/>
</dbReference>
<proteinExistence type="predicted"/>
<dbReference type="Pfam" id="PF24071">
    <property type="entry name" value="Phage_zn_bind_3"/>
    <property type="match status" value="1"/>
</dbReference>
<reference evidence="3 4" key="1">
    <citation type="submission" date="2010-10" db="EMBL/GenBank/DDBJ databases">
        <title>Complete sequence of Frankia sp. EuI1c.</title>
        <authorList>
            <consortium name="US DOE Joint Genome Institute"/>
            <person name="Lucas S."/>
            <person name="Copeland A."/>
            <person name="Lapidus A."/>
            <person name="Cheng J.-F."/>
            <person name="Bruce D."/>
            <person name="Goodwin L."/>
            <person name="Pitluck S."/>
            <person name="Chertkov O."/>
            <person name="Detter J.C."/>
            <person name="Han C."/>
            <person name="Tapia R."/>
            <person name="Land M."/>
            <person name="Hauser L."/>
            <person name="Jeffries C."/>
            <person name="Kyrpides N."/>
            <person name="Ivanova N."/>
            <person name="Mikhailova N."/>
            <person name="Beauchemin N."/>
            <person name="Sen A."/>
            <person name="Sur S.A."/>
            <person name="Gtari M."/>
            <person name="Wall L."/>
            <person name="Tisa L."/>
            <person name="Woyke T."/>
        </authorList>
    </citation>
    <scope>NUCLEOTIDE SEQUENCE [LARGE SCALE GENOMIC DNA]</scope>
    <source>
        <strain evidence="4">DSM 45817 / CECT 9037 / EuI1c</strain>
    </source>
</reference>
<dbReference type="EMBL" id="CP002299">
    <property type="protein sequence ID" value="ADP78368.1"/>
    <property type="molecule type" value="Genomic_DNA"/>
</dbReference>
<keyword evidence="4" id="KW-1185">Reference proteome</keyword>
<organism evidence="3 4">
    <name type="scientific">Pseudofrankia inefficax (strain DSM 45817 / CECT 9037 / DDB 130130 / EuI1c)</name>
    <name type="common">Frankia inefficax</name>
    <dbReference type="NCBI Taxonomy" id="298654"/>
    <lineage>
        <taxon>Bacteria</taxon>
        <taxon>Bacillati</taxon>
        <taxon>Actinomycetota</taxon>
        <taxon>Actinomycetes</taxon>
        <taxon>Frankiales</taxon>
        <taxon>Frankiaceae</taxon>
        <taxon>Pseudofrankia</taxon>
    </lineage>
</organism>
<gene>
    <name evidence="3" type="ordered locus">FraEuI1c_0282</name>
</gene>
<protein>
    <recommendedName>
        <fullName evidence="2">Phage FDXHR zinc binding domain-containing protein</fullName>
    </recommendedName>
</protein>
<dbReference type="InParanoid" id="E3J795"/>
<dbReference type="KEGG" id="fri:FraEuI1c_0282"/>
<evidence type="ECO:0000313" key="4">
    <source>
        <dbReference type="Proteomes" id="UP000002484"/>
    </source>
</evidence>
<feature type="region of interest" description="Disordered" evidence="1">
    <location>
        <begin position="1"/>
        <end position="30"/>
    </location>
</feature>
<dbReference type="AlphaFoldDB" id="E3J795"/>
<evidence type="ECO:0000256" key="1">
    <source>
        <dbReference type="SAM" id="MobiDB-lite"/>
    </source>
</evidence>